<reference evidence="3" key="1">
    <citation type="submission" date="2020-12" db="EMBL/GenBank/DDBJ databases">
        <title>Metabolic potential, ecology and presence of endohyphal bacteria is reflected in genomic diversity of Mucoromycotina.</title>
        <authorList>
            <person name="Muszewska A."/>
            <person name="Okrasinska A."/>
            <person name="Steczkiewicz K."/>
            <person name="Drgas O."/>
            <person name="Orlowska M."/>
            <person name="Perlinska-Lenart U."/>
            <person name="Aleksandrzak-Piekarczyk T."/>
            <person name="Szatraj K."/>
            <person name="Zielenkiewicz U."/>
            <person name="Pilsyk S."/>
            <person name="Malc E."/>
            <person name="Mieczkowski P."/>
            <person name="Kruszewska J.S."/>
            <person name="Biernat P."/>
            <person name="Pawlowska J."/>
        </authorList>
    </citation>
    <scope>NUCLEOTIDE SEQUENCE</scope>
    <source>
        <strain evidence="3">WA0000067209</strain>
    </source>
</reference>
<feature type="domain" description="NmrA-like" evidence="2">
    <location>
        <begin position="19"/>
        <end position="135"/>
    </location>
</feature>
<dbReference type="InterPro" id="IPR008030">
    <property type="entry name" value="NmrA-like"/>
</dbReference>
<dbReference type="PANTHER" id="PTHR43162">
    <property type="match status" value="1"/>
</dbReference>
<evidence type="ECO:0000259" key="2">
    <source>
        <dbReference type="Pfam" id="PF05368"/>
    </source>
</evidence>
<dbReference type="SUPFAM" id="SSF51735">
    <property type="entry name" value="NAD(P)-binding Rossmann-fold domains"/>
    <property type="match status" value="1"/>
</dbReference>
<dbReference type="Proteomes" id="UP000654370">
    <property type="component" value="Unassembled WGS sequence"/>
</dbReference>
<organism evidence="3 4">
    <name type="scientific">Mortierella isabellina</name>
    <name type="common">Filamentous fungus</name>
    <name type="synonym">Umbelopsis isabellina</name>
    <dbReference type="NCBI Taxonomy" id="91625"/>
    <lineage>
        <taxon>Eukaryota</taxon>
        <taxon>Fungi</taxon>
        <taxon>Fungi incertae sedis</taxon>
        <taxon>Mucoromycota</taxon>
        <taxon>Mucoromycotina</taxon>
        <taxon>Umbelopsidomycetes</taxon>
        <taxon>Umbelopsidales</taxon>
        <taxon>Umbelopsidaceae</taxon>
        <taxon>Umbelopsis</taxon>
    </lineage>
</organism>
<name>A0A8H7U9C3_MORIS</name>
<evidence type="ECO:0000313" key="4">
    <source>
        <dbReference type="Proteomes" id="UP000654370"/>
    </source>
</evidence>
<dbReference type="Gene3D" id="3.40.50.720">
    <property type="entry name" value="NAD(P)-binding Rossmann-like Domain"/>
    <property type="match status" value="1"/>
</dbReference>
<comment type="caution">
    <text evidence="3">The sequence shown here is derived from an EMBL/GenBank/DDBJ whole genome shotgun (WGS) entry which is preliminary data.</text>
</comment>
<gene>
    <name evidence="3" type="ORF">INT43_002931</name>
</gene>
<protein>
    <recommendedName>
        <fullName evidence="2">NmrA-like domain-containing protein</fullName>
    </recommendedName>
</protein>
<feature type="region of interest" description="Disordered" evidence="1">
    <location>
        <begin position="359"/>
        <end position="382"/>
    </location>
</feature>
<dbReference type="AlphaFoldDB" id="A0A8H7U9C3"/>
<evidence type="ECO:0000256" key="1">
    <source>
        <dbReference type="SAM" id="MobiDB-lite"/>
    </source>
</evidence>
<dbReference type="OrthoDB" id="9997102at2759"/>
<feature type="compositionally biased region" description="Polar residues" evidence="1">
    <location>
        <begin position="366"/>
        <end position="382"/>
    </location>
</feature>
<feature type="region of interest" description="Disordered" evidence="1">
    <location>
        <begin position="145"/>
        <end position="166"/>
    </location>
</feature>
<accession>A0A8H7U9C3</accession>
<dbReference type="InterPro" id="IPR036291">
    <property type="entry name" value="NAD(P)-bd_dom_sf"/>
</dbReference>
<dbReference type="InterPro" id="IPR051604">
    <property type="entry name" value="Ergot_Alk_Oxidoreductase"/>
</dbReference>
<dbReference type="PANTHER" id="PTHR43162:SF1">
    <property type="entry name" value="PRESTALK A DIFFERENTIATION PROTEIN A"/>
    <property type="match status" value="1"/>
</dbReference>
<proteinExistence type="predicted"/>
<dbReference type="Pfam" id="PF05368">
    <property type="entry name" value="NmrA"/>
    <property type="match status" value="1"/>
</dbReference>
<sequence>MTSPMLMRSFSAPCSSDGKGSIYVSGADGEKGSHIVQQLLDLPQRHPHLPAYPVYAGMPNATTANGQALKKKGAHLIQFDIFETPELVVEALQGMAKLVLVVDPLSDRITRNNAFHYAKTYIDAAKQANVSHIIFLTPFSPLDPSTSPNVTPPLTPPSSEGDKRRLSLSDSSSYRSQFMMMESHLQLQFPASQITILRYPGILHQHLSFFAKHINTHNRFPLPSKQLQITVESCNMHDIARAVSFIAFSPTTRHSSNVYKLTGPQLLTLQELSERVSAGLGRDLPVDAMDMRSLKHVLSETMGSDDKVAFLLEMWGLQQRLEGRRFEVTRDLELLTGQSGKTIGEYFKDDNVKHIFTPVGAGPHPATQSPTAAATVPSQPVA</sequence>
<evidence type="ECO:0000313" key="3">
    <source>
        <dbReference type="EMBL" id="KAG2171309.1"/>
    </source>
</evidence>
<keyword evidence="4" id="KW-1185">Reference proteome</keyword>
<dbReference type="EMBL" id="JAEPQZ010000022">
    <property type="protein sequence ID" value="KAG2171309.1"/>
    <property type="molecule type" value="Genomic_DNA"/>
</dbReference>